<evidence type="ECO:0000256" key="10">
    <source>
        <dbReference type="ARBA" id="ARBA00023273"/>
    </source>
</evidence>
<dbReference type="InterPro" id="IPR037177">
    <property type="entry name" value="DLC_sf"/>
</dbReference>
<dbReference type="PANTHER" id="PTHR11886:SF2">
    <property type="entry name" value="DYNEIN AXONEMAL LIGHT CHAIN 4"/>
    <property type="match status" value="1"/>
</dbReference>
<keyword evidence="6 12" id="KW-0243">Dynein</keyword>
<evidence type="ECO:0000256" key="9">
    <source>
        <dbReference type="ARBA" id="ARBA00023212"/>
    </source>
</evidence>
<dbReference type="PANTHER" id="PTHR11886">
    <property type="entry name" value="DYNEIN LIGHT CHAIN"/>
    <property type="match status" value="1"/>
</dbReference>
<keyword evidence="5 12" id="KW-0493">Microtubule</keyword>
<comment type="similarity">
    <text evidence="2 12">Belongs to the dynein light chain family.</text>
</comment>
<dbReference type="AlphaFoldDB" id="A0A2P2I349"/>
<dbReference type="Gene3D" id="3.30.740.10">
    <property type="entry name" value="Protein Inhibitor Of Neuronal Nitric Oxide Synthase"/>
    <property type="match status" value="1"/>
</dbReference>
<evidence type="ECO:0000256" key="7">
    <source>
        <dbReference type="ARBA" id="ARBA00023069"/>
    </source>
</evidence>
<name>A0A2P2I349_9CRUS</name>
<evidence type="ECO:0000256" key="5">
    <source>
        <dbReference type="ARBA" id="ARBA00022701"/>
    </source>
</evidence>
<dbReference type="SMART" id="SM01375">
    <property type="entry name" value="Dynein_light"/>
    <property type="match status" value="1"/>
</dbReference>
<accession>A0A2P2I349</accession>
<comment type="subunit">
    <text evidence="3">Consists of at least two heavy chains and a number of intermediate and light chains.</text>
</comment>
<evidence type="ECO:0000313" key="13">
    <source>
        <dbReference type="EMBL" id="LAB68431.1"/>
    </source>
</evidence>
<evidence type="ECO:0000256" key="6">
    <source>
        <dbReference type="ARBA" id="ARBA00023017"/>
    </source>
</evidence>
<dbReference type="GO" id="GO:0005930">
    <property type="term" value="C:axoneme"/>
    <property type="evidence" value="ECO:0007669"/>
    <property type="project" value="UniProtKB-SubCell"/>
</dbReference>
<dbReference type="CDD" id="cd21453">
    <property type="entry name" value="DLC-like_DNAL4"/>
    <property type="match status" value="1"/>
</dbReference>
<dbReference type="FunFam" id="3.30.740.10:FF:000002">
    <property type="entry name" value="Dynein light chain"/>
    <property type="match status" value="1"/>
</dbReference>
<evidence type="ECO:0000256" key="8">
    <source>
        <dbReference type="ARBA" id="ARBA00023175"/>
    </source>
</evidence>
<evidence type="ECO:0000256" key="2">
    <source>
        <dbReference type="ARBA" id="ARBA00010156"/>
    </source>
</evidence>
<comment type="function">
    <text evidence="11">Force generating protein of respiratory cilia. Produces force towards the minus ends of microtubules. Dynein has ATPase activity.</text>
</comment>
<evidence type="ECO:0000256" key="12">
    <source>
        <dbReference type="RuleBase" id="RU365010"/>
    </source>
</evidence>
<proteinExistence type="evidence at transcript level"/>
<evidence type="ECO:0000256" key="1">
    <source>
        <dbReference type="ARBA" id="ARBA00004430"/>
    </source>
</evidence>
<dbReference type="EMBL" id="IACF01002791">
    <property type="protein sequence ID" value="LAB68431.1"/>
    <property type="molecule type" value="mRNA"/>
</dbReference>
<dbReference type="GO" id="GO:0030286">
    <property type="term" value="C:dynein complex"/>
    <property type="evidence" value="ECO:0007669"/>
    <property type="project" value="UniProtKB-KW"/>
</dbReference>
<protein>
    <recommendedName>
        <fullName evidence="12">Dynein light chain</fullName>
    </recommendedName>
</protein>
<comment type="subcellular location">
    <subcellularLocation>
        <location evidence="1">Cytoplasm</location>
        <location evidence="1">Cytoskeleton</location>
        <location evidence="1">Cilium axoneme</location>
    </subcellularLocation>
</comment>
<keyword evidence="7" id="KW-0969">Cilium</keyword>
<evidence type="ECO:0000256" key="4">
    <source>
        <dbReference type="ARBA" id="ARBA00022490"/>
    </source>
</evidence>
<dbReference type="GO" id="GO:0007017">
    <property type="term" value="P:microtubule-based process"/>
    <property type="evidence" value="ECO:0007669"/>
    <property type="project" value="InterPro"/>
</dbReference>
<sequence length="106" mass="12066">MADMKKQDSIDETKKIIHTYPLLRHSDMAEEMRVESIELIVAACEKHNSNNESAARVIKEGLDKKYGSTWHCVVGETFGLDVSYEMKHLLYMFLAGNLAVAVWKCC</sequence>
<organism evidence="13">
    <name type="scientific">Hirondellea gigas</name>
    <dbReference type="NCBI Taxonomy" id="1518452"/>
    <lineage>
        <taxon>Eukaryota</taxon>
        <taxon>Metazoa</taxon>
        <taxon>Ecdysozoa</taxon>
        <taxon>Arthropoda</taxon>
        <taxon>Crustacea</taxon>
        <taxon>Multicrustacea</taxon>
        <taxon>Malacostraca</taxon>
        <taxon>Eumalacostraca</taxon>
        <taxon>Peracarida</taxon>
        <taxon>Amphipoda</taxon>
        <taxon>Amphilochidea</taxon>
        <taxon>Lysianassida</taxon>
        <taxon>Lysianassidira</taxon>
        <taxon>Lysianassoidea</taxon>
        <taxon>Lysianassidae</taxon>
        <taxon>Hirondellea</taxon>
    </lineage>
</organism>
<dbReference type="GO" id="GO:0005874">
    <property type="term" value="C:microtubule"/>
    <property type="evidence" value="ECO:0007669"/>
    <property type="project" value="UniProtKB-KW"/>
</dbReference>
<dbReference type="Pfam" id="PF01221">
    <property type="entry name" value="Dynein_light"/>
    <property type="match status" value="1"/>
</dbReference>
<keyword evidence="10" id="KW-0966">Cell projection</keyword>
<evidence type="ECO:0000256" key="11">
    <source>
        <dbReference type="ARBA" id="ARBA00057688"/>
    </source>
</evidence>
<keyword evidence="4 12" id="KW-0963">Cytoplasm</keyword>
<evidence type="ECO:0000256" key="3">
    <source>
        <dbReference type="ARBA" id="ARBA00011655"/>
    </source>
</evidence>
<dbReference type="InterPro" id="IPR001372">
    <property type="entry name" value="Dynein_light_chain_typ-1/2"/>
</dbReference>
<reference evidence="13" key="1">
    <citation type="journal article" date="2018" name="Biosci. Biotechnol. Biochem.">
        <title>Polysaccharide hydrolase of the hadal zone amphipods Hirondellea gigas.</title>
        <authorList>
            <person name="Kobayashi H."/>
            <person name="Nagahama T."/>
            <person name="Arai W."/>
            <person name="Sasagawa Y."/>
            <person name="Umeda M."/>
            <person name="Hayashi T."/>
            <person name="Nikaido I."/>
            <person name="Watanabe H."/>
            <person name="Oguri K."/>
            <person name="Kitazato H."/>
            <person name="Fujioka K."/>
            <person name="Kido Y."/>
            <person name="Takami H."/>
        </authorList>
    </citation>
    <scope>NUCLEOTIDE SEQUENCE</scope>
    <source>
        <tissue evidence="13">Whole body</tissue>
    </source>
</reference>
<dbReference type="SUPFAM" id="SSF54648">
    <property type="entry name" value="DLC"/>
    <property type="match status" value="1"/>
</dbReference>
<keyword evidence="9 12" id="KW-0206">Cytoskeleton</keyword>
<keyword evidence="8 12" id="KW-0505">Motor protein</keyword>